<evidence type="ECO:0008006" key="4">
    <source>
        <dbReference type="Google" id="ProtNLM"/>
    </source>
</evidence>
<organism evidence="2 3">
    <name type="scientific">Metarhizium brunneum</name>
    <dbReference type="NCBI Taxonomy" id="500148"/>
    <lineage>
        <taxon>Eukaryota</taxon>
        <taxon>Fungi</taxon>
        <taxon>Dikarya</taxon>
        <taxon>Ascomycota</taxon>
        <taxon>Pezizomycotina</taxon>
        <taxon>Sordariomycetes</taxon>
        <taxon>Hypocreomycetidae</taxon>
        <taxon>Hypocreales</taxon>
        <taxon>Clavicipitaceae</taxon>
        <taxon>Metarhizium</taxon>
    </lineage>
</organism>
<sequence length="86" mass="9825">MKFVTVAVAALASVAAAWPYERECKPATYRCEHSLRGWDVCSTSGQWVYAGRCEHGTKCKMNHQNGSPYCLPPRHHHLYPEEEFEI</sequence>
<reference evidence="2 3" key="1">
    <citation type="submission" date="2020-07" db="EMBL/GenBank/DDBJ databases">
        <title>Telomere length de novo assembly of all 7 chromosomes of the fungus, Metarhizium brunneum, using a novel assembly pipeline.</title>
        <authorList>
            <person name="Saud z."/>
            <person name="Kortsinoglou A."/>
            <person name="Kouvelis V.N."/>
            <person name="Butt T.M."/>
        </authorList>
    </citation>
    <scope>NUCLEOTIDE SEQUENCE [LARGE SCALE GENOMIC DNA]</scope>
    <source>
        <strain evidence="2 3">4556</strain>
    </source>
</reference>
<evidence type="ECO:0000313" key="3">
    <source>
        <dbReference type="Proteomes" id="UP000510686"/>
    </source>
</evidence>
<dbReference type="KEGG" id="mbrn:26243984"/>
<evidence type="ECO:0000256" key="1">
    <source>
        <dbReference type="SAM" id="SignalP"/>
    </source>
</evidence>
<evidence type="ECO:0000313" key="2">
    <source>
        <dbReference type="EMBL" id="QLI66957.1"/>
    </source>
</evidence>
<keyword evidence="1" id="KW-0732">Signal</keyword>
<name>A0A7D5UU32_9HYPO</name>
<keyword evidence="3" id="KW-1185">Reference proteome</keyword>
<dbReference type="GeneID" id="26243984"/>
<dbReference type="Proteomes" id="UP000510686">
    <property type="component" value="Chromosome 2"/>
</dbReference>
<feature type="chain" id="PRO_5028824384" description="C3H1-type domain-containing protein" evidence="1">
    <location>
        <begin position="18"/>
        <end position="86"/>
    </location>
</feature>
<dbReference type="AlphaFoldDB" id="A0A7D5UU32"/>
<protein>
    <recommendedName>
        <fullName evidence="4">C3H1-type domain-containing protein</fullName>
    </recommendedName>
</protein>
<proteinExistence type="predicted"/>
<dbReference type="OrthoDB" id="4611802at2759"/>
<dbReference type="EMBL" id="CP058933">
    <property type="protein sequence ID" value="QLI66957.1"/>
    <property type="molecule type" value="Genomic_DNA"/>
</dbReference>
<gene>
    <name evidence="2" type="ORF">G6M90_00g032520</name>
</gene>
<dbReference type="RefSeq" id="XP_014543183.1">
    <property type="nucleotide sequence ID" value="XM_014687697.1"/>
</dbReference>
<accession>A0A7D5UU32</accession>
<feature type="signal peptide" evidence="1">
    <location>
        <begin position="1"/>
        <end position="17"/>
    </location>
</feature>